<gene>
    <name evidence="2" type="ORF">ENS19_03370</name>
</gene>
<dbReference type="Pfam" id="PF04463">
    <property type="entry name" value="2-thiour_desulf"/>
    <property type="match status" value="1"/>
</dbReference>
<dbReference type="InterPro" id="IPR017087">
    <property type="entry name" value="UCP037004"/>
</dbReference>
<dbReference type="AlphaFoldDB" id="A0A7C3FCB8"/>
<dbReference type="PANTHER" id="PTHR30087">
    <property type="entry name" value="INNER MEMBRANE PROTEIN"/>
    <property type="match status" value="1"/>
</dbReference>
<dbReference type="EMBL" id="DSTX01000003">
    <property type="protein sequence ID" value="HFK20301.1"/>
    <property type="molecule type" value="Genomic_DNA"/>
</dbReference>
<feature type="domain" description="DUF1722" evidence="1">
    <location>
        <begin position="191"/>
        <end position="307"/>
    </location>
</feature>
<comment type="caution">
    <text evidence="2">The sequence shown here is derived from an EMBL/GenBank/DDBJ whole genome shotgun (WGS) entry which is preliminary data.</text>
</comment>
<dbReference type="PIRSF" id="PIRSF037004">
    <property type="entry name" value="UCP037004"/>
    <property type="match status" value="1"/>
</dbReference>
<accession>A0A7C3FCB8</accession>
<evidence type="ECO:0000259" key="1">
    <source>
        <dbReference type="Pfam" id="PF08349"/>
    </source>
</evidence>
<protein>
    <submittedName>
        <fullName evidence="2">DUF1722 domain-containing protein</fullName>
    </submittedName>
</protein>
<evidence type="ECO:0000313" key="2">
    <source>
        <dbReference type="EMBL" id="HFK20301.1"/>
    </source>
</evidence>
<reference evidence="2" key="1">
    <citation type="journal article" date="2020" name="mSystems">
        <title>Genome- and Community-Level Interaction Insights into Carbon Utilization and Element Cycling Functions of Hydrothermarchaeota in Hydrothermal Sediment.</title>
        <authorList>
            <person name="Zhou Z."/>
            <person name="Liu Y."/>
            <person name="Xu W."/>
            <person name="Pan J."/>
            <person name="Luo Z.H."/>
            <person name="Li M."/>
        </authorList>
    </citation>
    <scope>NUCLEOTIDE SEQUENCE [LARGE SCALE GENOMIC DNA]</scope>
    <source>
        <strain evidence="2">SpSt-468</strain>
    </source>
</reference>
<dbReference type="InterPro" id="IPR007553">
    <property type="entry name" value="2-thiour_desulf"/>
</dbReference>
<name>A0A7C3FCB8_9CREN</name>
<dbReference type="Pfam" id="PF08349">
    <property type="entry name" value="DUF1722"/>
    <property type="match status" value="1"/>
</dbReference>
<dbReference type="PANTHER" id="PTHR30087:SF0">
    <property type="entry name" value="INNER MEMBRANE PROTEIN"/>
    <property type="match status" value="1"/>
</dbReference>
<sequence length="325" mass="37029">MRDFIRPKLVASKCLGFAPCRWNAQIISNDFVKLLGKHADFQTVCPEVEIGLGIPRNPIRVVDDHGRLVLYQPATGKDFSKPMEEFCESYLKGVGGVDGFILKGSSPSCGIKNVKIYSGFENPSVKEKGSGFFGKAVVDMFPDLAVEDDERLANVMIREHFLTKLFTIARFREVQMLRDPAELVNFHSDNKFLLMAFSQKELRELGHIVANQKKAGIDEAIRSYRQRLMAAISRPPKKGSMVNALMHIFGYFSEKLSSQEKKFFMDTIDGYRSGKMPLIVSLNLTRSLVTRFGIDYLLRQTILEPYPADLLSFPTYDEDRDYWHF</sequence>
<organism evidence="2">
    <name type="scientific">Candidatus Methanomethylicus mesodigestus</name>
    <dbReference type="NCBI Taxonomy" id="1867258"/>
    <lineage>
        <taxon>Archaea</taxon>
        <taxon>Thermoproteota</taxon>
        <taxon>Methanosuratincolia</taxon>
        <taxon>Candidatus Methanomethylicales</taxon>
        <taxon>Candidatus Methanomethylicaceae</taxon>
        <taxon>Candidatus Methanomethylicus</taxon>
    </lineage>
</organism>
<dbReference type="InterPro" id="IPR013560">
    <property type="entry name" value="DUF1722"/>
</dbReference>
<proteinExistence type="predicted"/>